<keyword evidence="2" id="KW-1185">Reference proteome</keyword>
<dbReference type="AlphaFoldDB" id="A0AAV4VGC4"/>
<reference evidence="1 2" key="1">
    <citation type="submission" date="2021-06" db="EMBL/GenBank/DDBJ databases">
        <title>Caerostris darwini draft genome.</title>
        <authorList>
            <person name="Kono N."/>
            <person name="Arakawa K."/>
        </authorList>
    </citation>
    <scope>NUCLEOTIDE SEQUENCE [LARGE SCALE GENOMIC DNA]</scope>
</reference>
<comment type="caution">
    <text evidence="1">The sequence shown here is derived from an EMBL/GenBank/DDBJ whole genome shotgun (WGS) entry which is preliminary data.</text>
</comment>
<name>A0AAV4VGC4_9ARAC</name>
<dbReference type="Proteomes" id="UP001054837">
    <property type="component" value="Unassembled WGS sequence"/>
</dbReference>
<evidence type="ECO:0000313" key="2">
    <source>
        <dbReference type="Proteomes" id="UP001054837"/>
    </source>
</evidence>
<proteinExistence type="predicted"/>
<sequence length="99" mass="11291">MTSIELPADSFCVCSASSFSHQLLKNRSRDFKQVLRCSVLFPSWDRKKEKSKIEAGVSLALSRVDERWRNEVPTPDISGSFRMVCVYYTQHLGCPLFTA</sequence>
<dbReference type="EMBL" id="BPLQ01013039">
    <property type="protein sequence ID" value="GIY69441.1"/>
    <property type="molecule type" value="Genomic_DNA"/>
</dbReference>
<organism evidence="1 2">
    <name type="scientific">Caerostris darwini</name>
    <dbReference type="NCBI Taxonomy" id="1538125"/>
    <lineage>
        <taxon>Eukaryota</taxon>
        <taxon>Metazoa</taxon>
        <taxon>Ecdysozoa</taxon>
        <taxon>Arthropoda</taxon>
        <taxon>Chelicerata</taxon>
        <taxon>Arachnida</taxon>
        <taxon>Araneae</taxon>
        <taxon>Araneomorphae</taxon>
        <taxon>Entelegynae</taxon>
        <taxon>Araneoidea</taxon>
        <taxon>Araneidae</taxon>
        <taxon>Caerostris</taxon>
    </lineage>
</organism>
<gene>
    <name evidence="1" type="ORF">CDAR_248561</name>
</gene>
<protein>
    <submittedName>
        <fullName evidence="1">Uncharacterized protein</fullName>
    </submittedName>
</protein>
<evidence type="ECO:0000313" key="1">
    <source>
        <dbReference type="EMBL" id="GIY69441.1"/>
    </source>
</evidence>
<accession>A0AAV4VGC4</accession>